<reference evidence="2" key="1">
    <citation type="submission" date="2017-07" db="EMBL/GenBank/DDBJ databases">
        <title>Taro Niue Genome Assembly and Annotation.</title>
        <authorList>
            <person name="Atibalentja N."/>
            <person name="Keating K."/>
            <person name="Fields C.J."/>
        </authorList>
    </citation>
    <scope>NUCLEOTIDE SEQUENCE</scope>
    <source>
        <strain evidence="2">Niue_2</strain>
        <tissue evidence="2">Leaf</tissue>
    </source>
</reference>
<dbReference type="AlphaFoldDB" id="A0A843UEV6"/>
<feature type="region of interest" description="Disordered" evidence="1">
    <location>
        <begin position="68"/>
        <end position="102"/>
    </location>
</feature>
<comment type="caution">
    <text evidence="2">The sequence shown here is derived from an EMBL/GenBank/DDBJ whole genome shotgun (WGS) entry which is preliminary data.</text>
</comment>
<evidence type="ECO:0000313" key="2">
    <source>
        <dbReference type="EMBL" id="MQL81961.1"/>
    </source>
</evidence>
<dbReference type="EMBL" id="NMUH01000599">
    <property type="protein sequence ID" value="MQL81961.1"/>
    <property type="molecule type" value="Genomic_DNA"/>
</dbReference>
<accession>A0A843UEV6</accession>
<gene>
    <name evidence="2" type="ORF">Taro_014424</name>
</gene>
<protein>
    <submittedName>
        <fullName evidence="2">Uncharacterized protein</fullName>
    </submittedName>
</protein>
<evidence type="ECO:0000256" key="1">
    <source>
        <dbReference type="SAM" id="MobiDB-lite"/>
    </source>
</evidence>
<dbReference type="Proteomes" id="UP000652761">
    <property type="component" value="Unassembled WGS sequence"/>
</dbReference>
<evidence type="ECO:0000313" key="3">
    <source>
        <dbReference type="Proteomes" id="UP000652761"/>
    </source>
</evidence>
<keyword evidence="3" id="KW-1185">Reference proteome</keyword>
<sequence length="139" mass="14554">MVGQGRRGQLGVLPGAVQPVLFLTTSLLAAPEPLGEVRCGIVVRPDYDGYCVYFVSYLALTRREAVGHTPGGGDGAVGEDPVASSGSPFPVRLLSSGRARAGRKRRGSRCMAFQHGPIVSNKSVAGCACDEHGRTDVWG</sequence>
<name>A0A843UEV6_COLES</name>
<organism evidence="2 3">
    <name type="scientific">Colocasia esculenta</name>
    <name type="common">Wild taro</name>
    <name type="synonym">Arum esculentum</name>
    <dbReference type="NCBI Taxonomy" id="4460"/>
    <lineage>
        <taxon>Eukaryota</taxon>
        <taxon>Viridiplantae</taxon>
        <taxon>Streptophyta</taxon>
        <taxon>Embryophyta</taxon>
        <taxon>Tracheophyta</taxon>
        <taxon>Spermatophyta</taxon>
        <taxon>Magnoliopsida</taxon>
        <taxon>Liliopsida</taxon>
        <taxon>Araceae</taxon>
        <taxon>Aroideae</taxon>
        <taxon>Colocasieae</taxon>
        <taxon>Colocasia</taxon>
    </lineage>
</organism>
<proteinExistence type="predicted"/>